<dbReference type="AlphaFoldDB" id="A0A9D2DT42"/>
<organism evidence="6 7">
    <name type="scientific">Candidatus Blautia faecigallinarum</name>
    <dbReference type="NCBI Taxonomy" id="2838488"/>
    <lineage>
        <taxon>Bacteria</taxon>
        <taxon>Bacillati</taxon>
        <taxon>Bacillota</taxon>
        <taxon>Clostridia</taxon>
        <taxon>Lachnospirales</taxon>
        <taxon>Lachnospiraceae</taxon>
        <taxon>Blautia</taxon>
    </lineage>
</organism>
<feature type="transmembrane region" description="Helical" evidence="5">
    <location>
        <begin position="32"/>
        <end position="52"/>
    </location>
</feature>
<feature type="transmembrane region" description="Helical" evidence="5">
    <location>
        <begin position="143"/>
        <end position="164"/>
    </location>
</feature>
<proteinExistence type="predicted"/>
<accession>A0A9D2DT42</accession>
<comment type="caution">
    <text evidence="6">The sequence shown here is derived from an EMBL/GenBank/DDBJ whole genome shotgun (WGS) entry which is preliminary data.</text>
</comment>
<dbReference type="Proteomes" id="UP000824041">
    <property type="component" value="Unassembled WGS sequence"/>
</dbReference>
<protein>
    <submittedName>
        <fullName evidence="6">LrgB family protein</fullName>
    </submittedName>
</protein>
<feature type="transmembrane region" description="Helical" evidence="5">
    <location>
        <begin position="205"/>
        <end position="226"/>
    </location>
</feature>
<dbReference type="Pfam" id="PF04172">
    <property type="entry name" value="LrgB"/>
    <property type="match status" value="1"/>
</dbReference>
<evidence type="ECO:0000313" key="6">
    <source>
        <dbReference type="EMBL" id="HIZ22464.1"/>
    </source>
</evidence>
<keyword evidence="4 5" id="KW-0472">Membrane</keyword>
<feature type="transmembrane region" description="Helical" evidence="5">
    <location>
        <begin position="93"/>
        <end position="113"/>
    </location>
</feature>
<reference evidence="6" key="1">
    <citation type="journal article" date="2021" name="PeerJ">
        <title>Extensive microbial diversity within the chicken gut microbiome revealed by metagenomics and culture.</title>
        <authorList>
            <person name="Gilroy R."/>
            <person name="Ravi A."/>
            <person name="Getino M."/>
            <person name="Pursley I."/>
            <person name="Horton D.L."/>
            <person name="Alikhan N.F."/>
            <person name="Baker D."/>
            <person name="Gharbi K."/>
            <person name="Hall N."/>
            <person name="Watson M."/>
            <person name="Adriaenssens E.M."/>
            <person name="Foster-Nyarko E."/>
            <person name="Jarju S."/>
            <person name="Secka A."/>
            <person name="Antonio M."/>
            <person name="Oren A."/>
            <person name="Chaudhuri R.R."/>
            <person name="La Ragione R."/>
            <person name="Hildebrand F."/>
            <person name="Pallen M.J."/>
        </authorList>
    </citation>
    <scope>NUCLEOTIDE SEQUENCE</scope>
    <source>
        <strain evidence="6">14324</strain>
    </source>
</reference>
<keyword evidence="3 5" id="KW-1133">Transmembrane helix</keyword>
<dbReference type="GO" id="GO:0016020">
    <property type="term" value="C:membrane"/>
    <property type="evidence" value="ECO:0007669"/>
    <property type="project" value="UniProtKB-SubCell"/>
</dbReference>
<sequence>MGVLENSLFWGAALSLLAYELGLLLKRKFRMAIFNPLLIAILCVIGVLSVLGIDYDSYNEGGRYISYLLTPATVSLAVPLYQQLTLLKKNIKAVAAGILSGVLASLGSVFLLAKLFGLSHEEYVTLLPKSITTAIGMGVSEELGGIVTITVAVIIITGVLGNMVGDVVCRLFRIQEPVAKGLALGTSAHAIGTSKAMELGEVEGAMSSLAIAVAGLLTVIAASFFANLL</sequence>
<evidence type="ECO:0000256" key="2">
    <source>
        <dbReference type="ARBA" id="ARBA00022692"/>
    </source>
</evidence>
<feature type="transmembrane region" description="Helical" evidence="5">
    <location>
        <begin position="64"/>
        <end position="81"/>
    </location>
</feature>
<dbReference type="EMBL" id="DXBU01000091">
    <property type="protein sequence ID" value="HIZ22464.1"/>
    <property type="molecule type" value="Genomic_DNA"/>
</dbReference>
<reference evidence="6" key="2">
    <citation type="submission" date="2021-04" db="EMBL/GenBank/DDBJ databases">
        <authorList>
            <person name="Gilroy R."/>
        </authorList>
    </citation>
    <scope>NUCLEOTIDE SEQUENCE</scope>
    <source>
        <strain evidence="6">14324</strain>
    </source>
</reference>
<evidence type="ECO:0000256" key="5">
    <source>
        <dbReference type="SAM" id="Phobius"/>
    </source>
</evidence>
<gene>
    <name evidence="6" type="ORF">IAA21_06670</name>
</gene>
<name>A0A9D2DT42_9FIRM</name>
<keyword evidence="2 5" id="KW-0812">Transmembrane</keyword>
<evidence type="ECO:0000313" key="7">
    <source>
        <dbReference type="Proteomes" id="UP000824041"/>
    </source>
</evidence>
<evidence type="ECO:0000256" key="1">
    <source>
        <dbReference type="ARBA" id="ARBA00004141"/>
    </source>
</evidence>
<feature type="transmembrane region" description="Helical" evidence="5">
    <location>
        <begin position="6"/>
        <end position="25"/>
    </location>
</feature>
<evidence type="ECO:0000256" key="3">
    <source>
        <dbReference type="ARBA" id="ARBA00022989"/>
    </source>
</evidence>
<evidence type="ECO:0000256" key="4">
    <source>
        <dbReference type="ARBA" id="ARBA00023136"/>
    </source>
</evidence>
<dbReference type="InterPro" id="IPR007300">
    <property type="entry name" value="CidB/LrgB"/>
</dbReference>
<dbReference type="PANTHER" id="PTHR30249">
    <property type="entry name" value="PUTATIVE SEROTONIN TRANSPORTER"/>
    <property type="match status" value="1"/>
</dbReference>
<comment type="subcellular location">
    <subcellularLocation>
        <location evidence="1">Membrane</location>
        <topology evidence="1">Multi-pass membrane protein</topology>
    </subcellularLocation>
</comment>
<dbReference type="PANTHER" id="PTHR30249:SF0">
    <property type="entry name" value="PLASTIDAL GLYCOLATE_GLYCERATE TRANSLOCATOR 1, CHLOROPLASTIC"/>
    <property type="match status" value="1"/>
</dbReference>